<keyword evidence="4" id="KW-0378">Hydrolase</keyword>
<protein>
    <submittedName>
        <fullName evidence="4">Endonuclease/exonuclease/phosphatase family protein</fullName>
    </submittedName>
</protein>
<keyword evidence="2" id="KW-0732">Signal</keyword>
<evidence type="ECO:0000256" key="1">
    <source>
        <dbReference type="SAM" id="MobiDB-lite"/>
    </source>
</evidence>
<name>A0A6B2NTP9_9RHOB</name>
<dbReference type="GO" id="GO:0004527">
    <property type="term" value="F:exonuclease activity"/>
    <property type="evidence" value="ECO:0007669"/>
    <property type="project" value="UniProtKB-KW"/>
</dbReference>
<proteinExistence type="predicted"/>
<dbReference type="SUPFAM" id="SSF56219">
    <property type="entry name" value="DNase I-like"/>
    <property type="match status" value="1"/>
</dbReference>
<accession>A0A6B2NTP9</accession>
<evidence type="ECO:0000313" key="4">
    <source>
        <dbReference type="EMBL" id="NDW45794.1"/>
    </source>
</evidence>
<keyword evidence="4" id="KW-0540">Nuclease</keyword>
<dbReference type="AlphaFoldDB" id="A0A6B2NTP9"/>
<sequence length="357" mass="38129">MIRWAALLVALLATCAGAEPLRIATFNAELGRDGPGLMLRDIQGGRDTQVAAVIAVIARIKPDILALQGVDWDLDGRAMAALSARLVEAGWVMPHLFANRPNSGLASDLDLDGDGRIGGAADSQGYGRFTGQNGIAILSRYPIAADEARDFSTLLWRDLPGATLPTRNGAPFPSATAQATQRLSSTGHWLVPIDTPLGRISLLTYQAGPPVFDGAEDRNGLRNRDENRFWQVLLDGDLGPLPDAPFVLLGGSNLDPWDGEGFNQTLRALLADPRVQDPAPTSTGGAKAGDQGHTGPDAQDTVDWPGVGRYRVDYVLPSTHWRVMDSGVFWPVPGEPGAQDASDASRHRLVWVDIALP</sequence>
<dbReference type="GO" id="GO:0004519">
    <property type="term" value="F:endonuclease activity"/>
    <property type="evidence" value="ECO:0007669"/>
    <property type="project" value="UniProtKB-KW"/>
</dbReference>
<gene>
    <name evidence="4" type="ORF">G0P99_12580</name>
</gene>
<feature type="region of interest" description="Disordered" evidence="1">
    <location>
        <begin position="275"/>
        <end position="302"/>
    </location>
</feature>
<reference evidence="4" key="1">
    <citation type="submission" date="2020-02" db="EMBL/GenBank/DDBJ databases">
        <title>Delineation of the pyrene-degrading pathway in Roseobacter clade bacteria by genomic analysis.</title>
        <authorList>
            <person name="Zhou H."/>
            <person name="Wang H."/>
        </authorList>
    </citation>
    <scope>NUCLEOTIDE SEQUENCE</scope>
    <source>
        <strain evidence="4">PrR005</strain>
    </source>
</reference>
<feature type="domain" description="Endonuclease/exonuclease/phosphatase" evidence="3">
    <location>
        <begin position="25"/>
        <end position="340"/>
    </location>
</feature>
<dbReference type="Gene3D" id="3.60.10.10">
    <property type="entry name" value="Endonuclease/exonuclease/phosphatase"/>
    <property type="match status" value="1"/>
</dbReference>
<feature type="chain" id="PRO_5025688714" evidence="2">
    <location>
        <begin position="19"/>
        <end position="357"/>
    </location>
</feature>
<evidence type="ECO:0000259" key="3">
    <source>
        <dbReference type="Pfam" id="PF03372"/>
    </source>
</evidence>
<feature type="signal peptide" evidence="2">
    <location>
        <begin position="1"/>
        <end position="18"/>
    </location>
</feature>
<organism evidence="4">
    <name type="scientific">Ruegeria sp. PrR005</name>
    <dbReference type="NCBI Taxonomy" id="2706882"/>
    <lineage>
        <taxon>Bacteria</taxon>
        <taxon>Pseudomonadati</taxon>
        <taxon>Pseudomonadota</taxon>
        <taxon>Alphaproteobacteria</taxon>
        <taxon>Rhodobacterales</taxon>
        <taxon>Roseobacteraceae</taxon>
        <taxon>Ruegeria</taxon>
    </lineage>
</organism>
<dbReference type="Pfam" id="PF03372">
    <property type="entry name" value="Exo_endo_phos"/>
    <property type="match status" value="1"/>
</dbReference>
<dbReference type="InterPro" id="IPR036691">
    <property type="entry name" value="Endo/exonu/phosph_ase_sf"/>
</dbReference>
<keyword evidence="4" id="KW-0269">Exonuclease</keyword>
<comment type="caution">
    <text evidence="4">The sequence shown here is derived from an EMBL/GenBank/DDBJ whole genome shotgun (WGS) entry which is preliminary data.</text>
</comment>
<evidence type="ECO:0000256" key="2">
    <source>
        <dbReference type="SAM" id="SignalP"/>
    </source>
</evidence>
<dbReference type="RefSeq" id="WP_164130288.1">
    <property type="nucleotide sequence ID" value="NZ_JAAGOX010000022.1"/>
</dbReference>
<dbReference type="EMBL" id="JAAGOX010000022">
    <property type="protein sequence ID" value="NDW45794.1"/>
    <property type="molecule type" value="Genomic_DNA"/>
</dbReference>
<keyword evidence="4" id="KW-0255">Endonuclease</keyword>
<dbReference type="InterPro" id="IPR005135">
    <property type="entry name" value="Endo/exonuclease/phosphatase"/>
</dbReference>